<dbReference type="Proteomes" id="UP000029091">
    <property type="component" value="Unassembled WGS sequence"/>
</dbReference>
<reference evidence="2 3" key="1">
    <citation type="submission" date="2014-03" db="EMBL/GenBank/DDBJ databases">
        <title>Genomics of Bifidobacteria.</title>
        <authorList>
            <person name="Ventura M."/>
            <person name="Milani C."/>
            <person name="Lugli G.A."/>
        </authorList>
    </citation>
    <scope>NUCLEOTIDE SEQUENCE [LARGE SCALE GENOMIC DNA]</scope>
    <source>
        <strain evidence="3">JCM 15918</strain>
    </source>
</reference>
<evidence type="ECO:0000313" key="2">
    <source>
        <dbReference type="EMBL" id="KFI98353.1"/>
    </source>
</evidence>
<accession>A0A087DS53</accession>
<name>A0A087DS53_BIFAD</name>
<keyword evidence="1" id="KW-0812">Transmembrane</keyword>
<dbReference type="AlphaFoldDB" id="A0A087DS53"/>
<proteinExistence type="predicted"/>
<comment type="caution">
    <text evidence="2">The sequence shown here is derived from an EMBL/GenBank/DDBJ whole genome shotgun (WGS) entry which is preliminary data.</text>
</comment>
<sequence length="205" mass="21413">MDLEWKETEMEALNLADNALKGLKPDPAWDVSGVRDMAGGVIAVALVLCVGVIIIGCVSLIPGLVSNNQMERAFSWKRLLAAMLVPFVIGAAVSGWGWSCNVFGSNGLGVNRSYTQASGSGKTNLKDGRGKGDDSLTGLVKQLGDDIVSGISDTVKTTVKGAVDDALKGWNWVSGGDGKGNIFQKAGQGIKDGATGLWKWLTGSK</sequence>
<feature type="transmembrane region" description="Helical" evidence="1">
    <location>
        <begin position="41"/>
        <end position="67"/>
    </location>
</feature>
<organism evidence="2 3">
    <name type="scientific">Bifidobacterium adolescentis JCM 15918</name>
    <dbReference type="NCBI Taxonomy" id="1437612"/>
    <lineage>
        <taxon>Bacteria</taxon>
        <taxon>Bacillati</taxon>
        <taxon>Actinomycetota</taxon>
        <taxon>Actinomycetes</taxon>
        <taxon>Bifidobacteriales</taxon>
        <taxon>Bifidobacteriaceae</taxon>
        <taxon>Bifidobacterium</taxon>
    </lineage>
</organism>
<keyword evidence="1" id="KW-1133">Transmembrane helix</keyword>
<protein>
    <submittedName>
        <fullName evidence="2">Uncharacterized protein</fullName>
    </submittedName>
</protein>
<dbReference type="EMBL" id="JGZQ01000003">
    <property type="protein sequence ID" value="KFI98353.1"/>
    <property type="molecule type" value="Genomic_DNA"/>
</dbReference>
<evidence type="ECO:0000256" key="1">
    <source>
        <dbReference type="SAM" id="Phobius"/>
    </source>
</evidence>
<gene>
    <name evidence="2" type="ORF">BSTER_0935</name>
</gene>
<feature type="transmembrane region" description="Helical" evidence="1">
    <location>
        <begin position="79"/>
        <end position="98"/>
    </location>
</feature>
<evidence type="ECO:0000313" key="3">
    <source>
        <dbReference type="Proteomes" id="UP000029091"/>
    </source>
</evidence>
<keyword evidence="1" id="KW-0472">Membrane</keyword>